<evidence type="ECO:0000313" key="2">
    <source>
        <dbReference type="EMBL" id="WNQ11897.1"/>
    </source>
</evidence>
<protein>
    <submittedName>
        <fullName evidence="2">Neutral/alkaline non-lysosomal ceramidase N-terminal domain-containing protein</fullName>
    </submittedName>
</protein>
<dbReference type="RefSeq" id="WP_315605673.1">
    <property type="nucleotide sequence ID" value="NZ_CP130318.1"/>
</dbReference>
<name>A0AA96LI28_9BACL</name>
<feature type="domain" description="Neutral/alkaline non-lysosomal ceramidase N-terminal" evidence="1">
    <location>
        <begin position="6"/>
        <end position="243"/>
    </location>
</feature>
<proteinExistence type="predicted"/>
<dbReference type="AlphaFoldDB" id="A0AA96LI28"/>
<dbReference type="EMBL" id="CP130318">
    <property type="protein sequence ID" value="WNQ11897.1"/>
    <property type="molecule type" value="Genomic_DNA"/>
</dbReference>
<evidence type="ECO:0000259" key="1">
    <source>
        <dbReference type="Pfam" id="PF04734"/>
    </source>
</evidence>
<accession>A0AA96LI28</accession>
<organism evidence="2 3">
    <name type="scientific">Paenibacillus aurantius</name>
    <dbReference type="NCBI Taxonomy" id="2918900"/>
    <lineage>
        <taxon>Bacteria</taxon>
        <taxon>Bacillati</taxon>
        <taxon>Bacillota</taxon>
        <taxon>Bacilli</taxon>
        <taxon>Bacillales</taxon>
        <taxon>Paenibacillaceae</taxon>
        <taxon>Paenibacillus</taxon>
    </lineage>
</organism>
<gene>
    <name evidence="2" type="ORF">MJA45_02235</name>
</gene>
<dbReference type="Proteomes" id="UP001305702">
    <property type="component" value="Chromosome"/>
</dbReference>
<sequence>MNRKLLLGTARMEITPPMPVPLAGFAGRSGSYERVDQRLYARIWLWETAEQTPLRRAVLVQADLIWFGQEVAPGLIRAIAERWDIPEAAVILHASHTHGGPQTSDCLHPWLGKADPAYLAFLEGQIQEGIERAGRSKEAVSLERGRGECRIGINRRKFINGVMEMAPNPDGPTDPEVTVIRFVTGSGGTKGIWFHYACHPTTTADNAVSSDFSGAAMEQLEEAWGGVPASFLQGCCGDVRPALFREGHFYRGGPAEVKQLGTALAEEVQRVLEGPMERLEPASLEARRVTIPLPYERYPDAEELAKAEQEEGPQAEWSRLLASGRSPSGRTAPMHVSVLEIAEGLMLASMNAEVVGEYGRLIKERFRGTVLPLPYSNGMIGYVPTAAQLAEGGYEADRSGVYFGMPSPFHPSVEAILYGQITTLIAEMRGKPESPGEPAENDRTA</sequence>
<keyword evidence="3" id="KW-1185">Reference proteome</keyword>
<reference evidence="2 3" key="1">
    <citation type="submission" date="2022-02" db="EMBL/GenBank/DDBJ databases">
        <title>Paenibacillus sp. MBLB1776 Whole Genome Shotgun Sequencing.</title>
        <authorList>
            <person name="Hwang C.Y."/>
            <person name="Cho E.-S."/>
            <person name="Seo M.-J."/>
        </authorList>
    </citation>
    <scope>NUCLEOTIDE SEQUENCE [LARGE SCALE GENOMIC DNA]</scope>
    <source>
        <strain evidence="2 3">MBLB1776</strain>
    </source>
</reference>
<dbReference type="Pfam" id="PF04734">
    <property type="entry name" value="Ceramidase_alk"/>
    <property type="match status" value="1"/>
</dbReference>
<evidence type="ECO:0000313" key="3">
    <source>
        <dbReference type="Proteomes" id="UP001305702"/>
    </source>
</evidence>
<dbReference type="InterPro" id="IPR031329">
    <property type="entry name" value="NEUT/ALK_ceramidase_N"/>
</dbReference>
<dbReference type="KEGG" id="paun:MJA45_02235"/>